<dbReference type="InterPro" id="IPR011658">
    <property type="entry name" value="PA14_dom"/>
</dbReference>
<dbReference type="Gene3D" id="2.10.10.10">
    <property type="entry name" value="Fibronectin, type II, collagen-binding"/>
    <property type="match status" value="1"/>
</dbReference>
<dbReference type="InterPro" id="IPR037524">
    <property type="entry name" value="PA14/GLEYA"/>
</dbReference>
<sequence>MEFVRLAFFVLTLLICKCASENYDKENLKKLTEYRQQHRKTVDGRLCAAAFVQDDQTYTDCTKATDPNGITGREWCYVEVQLVGKGNRDWDYCRGVINYDIVRSKGRTFFQAKSNELSNAVTKLDLEHKKLGGIYEKYEEICGTTSELLKKKIEEINDIAKNSSRNINRLLLQASSIGEMETKLYELEDEVKKNRKEFLENKKNCSISKGYTIEDRADGLIGSYYDNAYFSGYPISINNDKYINFVWDTGVPVENIPYQHFSIRWDGYLKIPQTDNYVITIEHDCGIRIFLDNTPIIIENMPYPKEEESEEMRPISVLPFEKINTKVQKSSSKKLGLIGGKKYKIRVEYFHLSTIKYENPDIAHIILYWKSDNITEEIIPSNFFFQGNVTTPLRITQLQGDEYEIIFLENGAYAFMDSTNFIIADIPTIYENSKAIRSILHFNKNEIRFRVNTYSTVYIAIPKEEKNIPMNNVTMKIFVPTKETISIYKIEQTNKNASEQKTYNLYSSLYNEGEVVVKLEKPTPFFMFLIQSELQTEDSCRGYMQVVSLTNSEHFYSCYASSYESDKFNCNAGFSGDNKEKEYATWKTATSKSLGQYMSINFKYEIDIYSFTFKTLQSIGNDITELSLYFPNRKNPEIFSINPGHHHYKLKIPVKTKMVKVVISRVNDTKYQTGGNIAFYGIPCINSTNIEKHFEKRNQYEISIYFKSKNISISSKPLNWLVDNGGKKQTHGYVTYGWEKIPTPIEWEELDKKDLSHSGISFSPLECKGRYDVCDISNTWSIDLLHEGKYYVAVEIGSPSGKQELNSIKLNGEMFINNIFLKPKQYTKVTADVVVGKEKTLQISTNTKTVIQSVQLLFLHKESGDAARAAKCPVDGAHRVARRK</sequence>
<dbReference type="Gene3D" id="3.90.182.10">
    <property type="entry name" value="Toxin - Anthrax Protective Antigen,domain 1"/>
    <property type="match status" value="1"/>
</dbReference>
<proteinExistence type="predicted"/>
<accession>A0A1A8W4P8</accession>
<gene>
    <name evidence="3" type="ORF">POVCU2_0038400</name>
</gene>
<dbReference type="Pfam" id="PF07691">
    <property type="entry name" value="PA14"/>
    <property type="match status" value="1"/>
</dbReference>
<feature type="signal peptide" evidence="1">
    <location>
        <begin position="1"/>
        <end position="20"/>
    </location>
</feature>
<dbReference type="Proteomes" id="UP000078560">
    <property type="component" value="Unassembled WGS sequence"/>
</dbReference>
<evidence type="ECO:0000256" key="1">
    <source>
        <dbReference type="SAM" id="SignalP"/>
    </source>
</evidence>
<keyword evidence="1" id="KW-0732">Signal</keyword>
<reference evidence="4" key="1">
    <citation type="submission" date="2016-05" db="EMBL/GenBank/DDBJ databases">
        <authorList>
            <person name="Naeem Raeece"/>
        </authorList>
    </citation>
    <scope>NUCLEOTIDE SEQUENCE [LARGE SCALE GENOMIC DNA]</scope>
</reference>
<dbReference type="SUPFAM" id="SSF56988">
    <property type="entry name" value="Anthrax protective antigen"/>
    <property type="match status" value="1"/>
</dbReference>
<evidence type="ECO:0000313" key="4">
    <source>
        <dbReference type="Proteomes" id="UP000078560"/>
    </source>
</evidence>
<feature type="domain" description="PA14" evidence="2">
    <location>
        <begin position="215"/>
        <end position="383"/>
    </location>
</feature>
<evidence type="ECO:0000259" key="2">
    <source>
        <dbReference type="PROSITE" id="PS51820"/>
    </source>
</evidence>
<dbReference type="AlphaFoldDB" id="A0A1A8W4P8"/>
<dbReference type="SMART" id="SM00758">
    <property type="entry name" value="PA14"/>
    <property type="match status" value="1"/>
</dbReference>
<evidence type="ECO:0000313" key="3">
    <source>
        <dbReference type="EMBL" id="SBS86647.1"/>
    </source>
</evidence>
<dbReference type="EMBL" id="FLQU01000509">
    <property type="protein sequence ID" value="SBS86647.1"/>
    <property type="molecule type" value="Genomic_DNA"/>
</dbReference>
<organism evidence="3 4">
    <name type="scientific">Plasmodium ovale curtisi</name>
    <dbReference type="NCBI Taxonomy" id="864141"/>
    <lineage>
        <taxon>Eukaryota</taxon>
        <taxon>Sar</taxon>
        <taxon>Alveolata</taxon>
        <taxon>Apicomplexa</taxon>
        <taxon>Aconoidasida</taxon>
        <taxon>Haemosporida</taxon>
        <taxon>Plasmodiidae</taxon>
        <taxon>Plasmodium</taxon>
        <taxon>Plasmodium (Plasmodium)</taxon>
    </lineage>
</organism>
<dbReference type="InterPro" id="IPR036943">
    <property type="entry name" value="FN_type2_sf"/>
</dbReference>
<dbReference type="PROSITE" id="PS51820">
    <property type="entry name" value="PA14"/>
    <property type="match status" value="1"/>
</dbReference>
<protein>
    <submittedName>
        <fullName evidence="3">LCCL domain-containing protein (LAP5)</fullName>
    </submittedName>
</protein>
<feature type="chain" id="PRO_5008380838" evidence="1">
    <location>
        <begin position="21"/>
        <end position="884"/>
    </location>
</feature>
<name>A0A1A8W4P8_PLAOA</name>